<evidence type="ECO:0000313" key="1">
    <source>
        <dbReference type="EMBL" id="MXQ81260.1"/>
    </source>
</evidence>
<comment type="caution">
    <text evidence="1">The sequence shown here is derived from an EMBL/GenBank/DDBJ whole genome shotgun (WGS) entry which is preliminary data.</text>
</comment>
<keyword evidence="2" id="KW-1185">Reference proteome</keyword>
<accession>A0A6B0QVT4</accession>
<dbReference type="Proteomes" id="UP000322234">
    <property type="component" value="Unassembled WGS sequence"/>
</dbReference>
<dbReference type="AlphaFoldDB" id="A0A6B0QVT4"/>
<protein>
    <submittedName>
        <fullName evidence="1">Uncharacterized protein</fullName>
    </submittedName>
</protein>
<gene>
    <name evidence="1" type="ORF">E5288_WYG006024</name>
</gene>
<evidence type="ECO:0000313" key="2">
    <source>
        <dbReference type="Proteomes" id="UP000322234"/>
    </source>
</evidence>
<organism evidence="1 2">
    <name type="scientific">Bos mutus</name>
    <name type="common">wild yak</name>
    <dbReference type="NCBI Taxonomy" id="72004"/>
    <lineage>
        <taxon>Eukaryota</taxon>
        <taxon>Metazoa</taxon>
        <taxon>Chordata</taxon>
        <taxon>Craniata</taxon>
        <taxon>Vertebrata</taxon>
        <taxon>Euteleostomi</taxon>
        <taxon>Mammalia</taxon>
        <taxon>Eutheria</taxon>
        <taxon>Laurasiatheria</taxon>
        <taxon>Artiodactyla</taxon>
        <taxon>Ruminantia</taxon>
        <taxon>Pecora</taxon>
        <taxon>Bovidae</taxon>
        <taxon>Bovinae</taxon>
        <taxon>Bos</taxon>
    </lineage>
</organism>
<name>A0A6B0QVT4_9CETA</name>
<reference evidence="1" key="1">
    <citation type="submission" date="2019-10" db="EMBL/GenBank/DDBJ databases">
        <title>The sequence and de novo assembly of the wild yak genome.</title>
        <authorList>
            <person name="Liu Y."/>
        </authorList>
    </citation>
    <scope>NUCLEOTIDE SEQUENCE [LARGE SCALE GENOMIC DNA]</scope>
    <source>
        <strain evidence="1">WY2019</strain>
    </source>
</reference>
<proteinExistence type="predicted"/>
<sequence length="123" mass="13544">MTDMRSKSQFWDFGGTSKKSNVLFWVCRNEHSELQRASPPEEGLLLKLPQETYDSTSSAIPIGTELISETLPQPVTTMSMKMQATLQTQTASSTCLSSDCSKTLQLHPLIPTGPLPKSIQASR</sequence>
<dbReference type="EMBL" id="VBQZ03000007">
    <property type="protein sequence ID" value="MXQ81260.1"/>
    <property type="molecule type" value="Genomic_DNA"/>
</dbReference>